<reference evidence="7 8" key="1">
    <citation type="submission" date="2024-09" db="EMBL/GenBank/DDBJ databases">
        <title>Rethinking Asexuality: The Enigmatic Case of Functional Sexual Genes in Lepraria (Stereocaulaceae).</title>
        <authorList>
            <person name="Doellman M."/>
            <person name="Sun Y."/>
            <person name="Barcenas-Pena A."/>
            <person name="Lumbsch H.T."/>
            <person name="Grewe F."/>
        </authorList>
    </citation>
    <scope>NUCLEOTIDE SEQUENCE [LARGE SCALE GENOMIC DNA]</scope>
    <source>
        <strain evidence="7 8">Grewe 0041</strain>
    </source>
</reference>
<feature type="transmembrane region" description="Helical" evidence="6">
    <location>
        <begin position="87"/>
        <end position="107"/>
    </location>
</feature>
<dbReference type="InterPro" id="IPR007300">
    <property type="entry name" value="CidB/LrgB"/>
</dbReference>
<feature type="transmembrane region" description="Helical" evidence="6">
    <location>
        <begin position="368"/>
        <end position="387"/>
    </location>
</feature>
<feature type="region of interest" description="Disordered" evidence="5">
    <location>
        <begin position="164"/>
        <end position="250"/>
    </location>
</feature>
<feature type="transmembrane region" description="Helical" evidence="6">
    <location>
        <begin position="27"/>
        <end position="51"/>
    </location>
</feature>
<evidence type="ECO:0000256" key="1">
    <source>
        <dbReference type="ARBA" id="ARBA00004141"/>
    </source>
</evidence>
<dbReference type="PANTHER" id="PTHR30249:SF0">
    <property type="entry name" value="PLASTIDAL GLYCOLATE_GLYCERATE TRANSLOCATOR 1, CHLOROPLASTIC"/>
    <property type="match status" value="1"/>
</dbReference>
<evidence type="ECO:0000256" key="3">
    <source>
        <dbReference type="ARBA" id="ARBA00022989"/>
    </source>
</evidence>
<feature type="transmembrane region" description="Helical" evidence="6">
    <location>
        <begin position="286"/>
        <end position="303"/>
    </location>
</feature>
<evidence type="ECO:0000313" key="8">
    <source>
        <dbReference type="Proteomes" id="UP001590951"/>
    </source>
</evidence>
<feature type="transmembrane region" description="Helical" evidence="6">
    <location>
        <begin position="310"/>
        <end position="329"/>
    </location>
</feature>
<evidence type="ECO:0000256" key="4">
    <source>
        <dbReference type="ARBA" id="ARBA00023136"/>
    </source>
</evidence>
<gene>
    <name evidence="7" type="ORF">ABVK25_007963</name>
</gene>
<protein>
    <submittedName>
        <fullName evidence="7">Uncharacterized protein</fullName>
    </submittedName>
</protein>
<feature type="compositionally biased region" description="Polar residues" evidence="5">
    <location>
        <begin position="177"/>
        <end position="202"/>
    </location>
</feature>
<keyword evidence="4 6" id="KW-0472">Membrane</keyword>
<feature type="transmembrane region" description="Helical" evidence="6">
    <location>
        <begin position="453"/>
        <end position="476"/>
    </location>
</feature>
<name>A0ABR4B1M5_9LECA</name>
<feature type="transmembrane region" description="Helical" evidence="6">
    <location>
        <begin position="483"/>
        <end position="504"/>
    </location>
</feature>
<dbReference type="EMBL" id="JBHFEH010000032">
    <property type="protein sequence ID" value="KAL2051807.1"/>
    <property type="molecule type" value="Genomic_DNA"/>
</dbReference>
<dbReference type="Pfam" id="PF04172">
    <property type="entry name" value="LrgB"/>
    <property type="match status" value="1"/>
</dbReference>
<evidence type="ECO:0000256" key="6">
    <source>
        <dbReference type="SAM" id="Phobius"/>
    </source>
</evidence>
<sequence>MARDWKLLQDALQASLLVWQLAWRRELIAWVYVPVGVLCVLLACWGVDSLIGLSSVSFPASVALLIVLFFALILCETTLGNQKTKKIIQIIDIPAGFALRYINVFFTPSFVLLPLSKPVSGFEVGKIIAVFLIGFVIMLATTAYFTRGLQLLLGSSKRAVVERAEEMGAEDDDIPLTESSRNRPTSEASSITNLATNDTLSVQDRDITLPSRAQDPSQVRGTGGPPQSEPPTTSHPSPPIPRQDPRPPTRSQRWVALANIHLDTLTYTILFLFIGLPIYYALNYTMPAHLTLSILAYFLAISLPSKYKQFLHPVLISSSITILGIWILALSKHSTLQKTLESYSTKTRYTQLFNGQGPDLPPPGAGDVFSSVLDVSIVALALPMFQYRNELKRHFPSIILPNTLIATASLFGYPALCHALGITPARSLSFASRSLTLALATPATQNLGGDLQLVAVLCIMSGVMGVLIGPALLKWLRIPDDDYVTRGVTLGGNSSAIVTALLLVSDPRAAALSSLSMSLFGTVMVALTSVPVVAKAVGSLTGL</sequence>
<accession>A0ABR4B1M5</accession>
<feature type="transmembrane region" description="Helical" evidence="6">
    <location>
        <begin position="127"/>
        <end position="146"/>
    </location>
</feature>
<organism evidence="7 8">
    <name type="scientific">Lepraria finkii</name>
    <dbReference type="NCBI Taxonomy" id="1340010"/>
    <lineage>
        <taxon>Eukaryota</taxon>
        <taxon>Fungi</taxon>
        <taxon>Dikarya</taxon>
        <taxon>Ascomycota</taxon>
        <taxon>Pezizomycotina</taxon>
        <taxon>Lecanoromycetes</taxon>
        <taxon>OSLEUM clade</taxon>
        <taxon>Lecanoromycetidae</taxon>
        <taxon>Lecanorales</taxon>
        <taxon>Lecanorineae</taxon>
        <taxon>Stereocaulaceae</taxon>
        <taxon>Lepraria</taxon>
    </lineage>
</organism>
<keyword evidence="3 6" id="KW-1133">Transmembrane helix</keyword>
<keyword evidence="8" id="KW-1185">Reference proteome</keyword>
<evidence type="ECO:0000256" key="2">
    <source>
        <dbReference type="ARBA" id="ARBA00022692"/>
    </source>
</evidence>
<keyword evidence="2 6" id="KW-0812">Transmembrane</keyword>
<dbReference type="Proteomes" id="UP001590951">
    <property type="component" value="Unassembled WGS sequence"/>
</dbReference>
<proteinExistence type="predicted"/>
<evidence type="ECO:0000313" key="7">
    <source>
        <dbReference type="EMBL" id="KAL2051807.1"/>
    </source>
</evidence>
<feature type="transmembrane region" description="Helical" evidence="6">
    <location>
        <begin position="57"/>
        <end position="75"/>
    </location>
</feature>
<dbReference type="PANTHER" id="PTHR30249">
    <property type="entry name" value="PUTATIVE SEROTONIN TRANSPORTER"/>
    <property type="match status" value="1"/>
</dbReference>
<feature type="transmembrane region" description="Helical" evidence="6">
    <location>
        <begin position="510"/>
        <end position="534"/>
    </location>
</feature>
<comment type="subcellular location">
    <subcellularLocation>
        <location evidence="1">Membrane</location>
        <topology evidence="1">Multi-pass membrane protein</topology>
    </subcellularLocation>
</comment>
<feature type="transmembrane region" description="Helical" evidence="6">
    <location>
        <begin position="254"/>
        <end position="280"/>
    </location>
</feature>
<feature type="compositionally biased region" description="Pro residues" evidence="5">
    <location>
        <begin position="236"/>
        <end position="248"/>
    </location>
</feature>
<comment type="caution">
    <text evidence="7">The sequence shown here is derived from an EMBL/GenBank/DDBJ whole genome shotgun (WGS) entry which is preliminary data.</text>
</comment>
<evidence type="ECO:0000256" key="5">
    <source>
        <dbReference type="SAM" id="MobiDB-lite"/>
    </source>
</evidence>